<gene>
    <name evidence="2" type="ORF">KDM89_21095</name>
</gene>
<dbReference type="RefSeq" id="WP_212689772.1">
    <property type="nucleotide sequence ID" value="NZ_JAGSPN010000429.1"/>
</dbReference>
<feature type="non-terminal residue" evidence="2">
    <location>
        <position position="62"/>
    </location>
</feature>
<evidence type="ECO:0000313" key="3">
    <source>
        <dbReference type="Proteomes" id="UP000680067"/>
    </source>
</evidence>
<comment type="caution">
    <text evidence="2">The sequence shown here is derived from an EMBL/GenBank/DDBJ whole genome shotgun (WGS) entry which is preliminary data.</text>
</comment>
<dbReference type="AlphaFoldDB" id="A0A941I763"/>
<proteinExistence type="predicted"/>
<name>A0A941I763_9BURK</name>
<organism evidence="2 3">
    <name type="scientific">Undibacterium luofuense</name>
    <dbReference type="NCBI Taxonomy" id="2828733"/>
    <lineage>
        <taxon>Bacteria</taxon>
        <taxon>Pseudomonadati</taxon>
        <taxon>Pseudomonadota</taxon>
        <taxon>Betaproteobacteria</taxon>
        <taxon>Burkholderiales</taxon>
        <taxon>Oxalobacteraceae</taxon>
        <taxon>Undibacterium</taxon>
    </lineage>
</organism>
<dbReference type="Proteomes" id="UP000680067">
    <property type="component" value="Unassembled WGS sequence"/>
</dbReference>
<dbReference type="EMBL" id="JAGSPN010000429">
    <property type="protein sequence ID" value="MBR7784632.1"/>
    <property type="molecule type" value="Genomic_DNA"/>
</dbReference>
<protein>
    <submittedName>
        <fullName evidence="2">Uncharacterized protein</fullName>
    </submittedName>
</protein>
<feature type="region of interest" description="Disordered" evidence="1">
    <location>
        <begin position="1"/>
        <end position="37"/>
    </location>
</feature>
<sequence>MTDLFHSLRAKPKPVPDQIPQGRIDSHSHAFSQASLPQKKCHGAMSHRGIFHSSPLIFSAPN</sequence>
<evidence type="ECO:0000313" key="2">
    <source>
        <dbReference type="EMBL" id="MBR7784632.1"/>
    </source>
</evidence>
<reference evidence="2" key="1">
    <citation type="submission" date="2021-04" db="EMBL/GenBank/DDBJ databases">
        <title>novel species isolated from subtropical streams in China.</title>
        <authorList>
            <person name="Lu H."/>
        </authorList>
    </citation>
    <scope>NUCLEOTIDE SEQUENCE</scope>
    <source>
        <strain evidence="2">LFS511W</strain>
    </source>
</reference>
<evidence type="ECO:0000256" key="1">
    <source>
        <dbReference type="SAM" id="MobiDB-lite"/>
    </source>
</evidence>
<keyword evidence="3" id="KW-1185">Reference proteome</keyword>
<accession>A0A941I763</accession>